<dbReference type="Pfam" id="PF04237">
    <property type="entry name" value="YjbR"/>
    <property type="match status" value="1"/>
</dbReference>
<accession>A0A1N7G3P9</accession>
<dbReference type="Gene3D" id="3.90.1150.30">
    <property type="match status" value="1"/>
</dbReference>
<dbReference type="InterPro" id="IPR058532">
    <property type="entry name" value="YjbR/MT2646/Rv2570-like"/>
</dbReference>
<reference evidence="1 2" key="1">
    <citation type="submission" date="2017-01" db="EMBL/GenBank/DDBJ databases">
        <authorList>
            <person name="Mah S.A."/>
            <person name="Swanson W.J."/>
            <person name="Moy G.W."/>
            <person name="Vacquier V.D."/>
        </authorList>
    </citation>
    <scope>NUCLEOTIDE SEQUENCE [LARGE SCALE GENOMIC DNA]</scope>
    <source>
        <strain evidence="1 2">CPCC 203464</strain>
    </source>
</reference>
<dbReference type="AlphaFoldDB" id="A0A1N7G3P9"/>
<keyword evidence="2" id="KW-1185">Reference proteome</keyword>
<dbReference type="Proteomes" id="UP000186218">
    <property type="component" value="Unassembled WGS sequence"/>
</dbReference>
<evidence type="ECO:0000313" key="1">
    <source>
        <dbReference type="EMBL" id="SIS07192.1"/>
    </source>
</evidence>
<dbReference type="InterPro" id="IPR038056">
    <property type="entry name" value="YjbR-like_sf"/>
</dbReference>
<proteinExistence type="predicted"/>
<dbReference type="SUPFAM" id="SSF142906">
    <property type="entry name" value="YjbR-like"/>
    <property type="match status" value="1"/>
</dbReference>
<dbReference type="STRING" id="1344003.SAMN05445060_2462"/>
<name>A0A1N7G3P9_9NOCA</name>
<sequence>MFDDADPVLGRIREIALAFPEATEVVAHGRPTFRCGKMFATYGGMIKGGPRFEQSVLFIPDAGERDALLADPRFFHPAYVGPSGWLGMDLTGAATRDSVWTEVGELLDASFRQIAPARVIRLLGEPGRR</sequence>
<dbReference type="EMBL" id="FTNT01000007">
    <property type="protein sequence ID" value="SIS07192.1"/>
    <property type="molecule type" value="Genomic_DNA"/>
</dbReference>
<organism evidence="1 2">
    <name type="scientific">Williamsia sterculiae</name>
    <dbReference type="NCBI Taxonomy" id="1344003"/>
    <lineage>
        <taxon>Bacteria</taxon>
        <taxon>Bacillati</taxon>
        <taxon>Actinomycetota</taxon>
        <taxon>Actinomycetes</taxon>
        <taxon>Mycobacteriales</taxon>
        <taxon>Nocardiaceae</taxon>
        <taxon>Williamsia</taxon>
    </lineage>
</organism>
<evidence type="ECO:0000313" key="2">
    <source>
        <dbReference type="Proteomes" id="UP000186218"/>
    </source>
</evidence>
<protein>
    <submittedName>
        <fullName evidence="1">YjbR protein</fullName>
    </submittedName>
</protein>
<gene>
    <name evidence="1" type="ORF">SAMN05445060_2462</name>
</gene>